<dbReference type="GO" id="GO:1990904">
    <property type="term" value="C:ribonucleoprotein complex"/>
    <property type="evidence" value="ECO:0007669"/>
    <property type="project" value="UniProtKB-KW"/>
</dbReference>
<feature type="region of interest" description="Disordered" evidence="5">
    <location>
        <begin position="218"/>
        <end position="243"/>
    </location>
</feature>
<evidence type="ECO:0000256" key="2">
    <source>
        <dbReference type="ARBA" id="ARBA00022980"/>
    </source>
</evidence>
<dbReference type="EMBL" id="HBGH01012884">
    <property type="protein sequence ID" value="CAD9235132.1"/>
    <property type="molecule type" value="Transcribed_RNA"/>
</dbReference>
<evidence type="ECO:0000313" key="6">
    <source>
        <dbReference type="EMBL" id="CAD9235132.1"/>
    </source>
</evidence>
<dbReference type="GO" id="GO:0006412">
    <property type="term" value="P:translation"/>
    <property type="evidence" value="ECO:0007669"/>
    <property type="project" value="InterPro"/>
</dbReference>
<evidence type="ECO:0000313" key="7">
    <source>
        <dbReference type="EMBL" id="CAD9235133.1"/>
    </source>
</evidence>
<dbReference type="AlphaFoldDB" id="A0A6T6CX43"/>
<dbReference type="EMBL" id="HBGH01012885">
    <property type="protein sequence ID" value="CAD9235133.1"/>
    <property type="molecule type" value="Transcribed_RNA"/>
</dbReference>
<comment type="similarity">
    <text evidence="1 4">Belongs to the eukaryotic ribosomal protein eS6 family.</text>
</comment>
<dbReference type="Pfam" id="PF01092">
    <property type="entry name" value="Ribosomal_S6e"/>
    <property type="match status" value="1"/>
</dbReference>
<dbReference type="PIRSF" id="PIRSF002129">
    <property type="entry name" value="Ribosom_S6_euk"/>
    <property type="match status" value="1"/>
</dbReference>
<keyword evidence="2 4" id="KW-0689">Ribosomal protein</keyword>
<reference evidence="7" key="1">
    <citation type="submission" date="2021-01" db="EMBL/GenBank/DDBJ databases">
        <authorList>
            <person name="Corre E."/>
            <person name="Pelletier E."/>
            <person name="Niang G."/>
            <person name="Scheremetjew M."/>
            <person name="Finn R."/>
            <person name="Kale V."/>
            <person name="Holt S."/>
            <person name="Cochrane G."/>
            <person name="Meng A."/>
            <person name="Brown T."/>
            <person name="Cohen L."/>
        </authorList>
    </citation>
    <scope>NUCLEOTIDE SEQUENCE</scope>
    <source>
        <strain evidence="7">SAG 36.94</strain>
    </source>
</reference>
<dbReference type="SMART" id="SM01405">
    <property type="entry name" value="Ribosomal_S6e"/>
    <property type="match status" value="1"/>
</dbReference>
<dbReference type="InterPro" id="IPR001377">
    <property type="entry name" value="Ribosomal_eS6"/>
</dbReference>
<feature type="compositionally biased region" description="Basic residues" evidence="5">
    <location>
        <begin position="231"/>
        <end position="243"/>
    </location>
</feature>
<evidence type="ECO:0000256" key="5">
    <source>
        <dbReference type="SAM" id="MobiDB-lite"/>
    </source>
</evidence>
<dbReference type="Gene3D" id="1.20.5.2650">
    <property type="match status" value="1"/>
</dbReference>
<evidence type="ECO:0000256" key="1">
    <source>
        <dbReference type="ARBA" id="ARBA00009312"/>
    </source>
</evidence>
<feature type="compositionally biased region" description="Basic and acidic residues" evidence="5">
    <location>
        <begin position="218"/>
        <end position="229"/>
    </location>
</feature>
<proteinExistence type="inferred from homology"/>
<evidence type="ECO:0000256" key="3">
    <source>
        <dbReference type="ARBA" id="ARBA00023274"/>
    </source>
</evidence>
<organism evidence="7">
    <name type="scientific">Compsopogon caeruleus</name>
    <dbReference type="NCBI Taxonomy" id="31354"/>
    <lineage>
        <taxon>Eukaryota</taxon>
        <taxon>Rhodophyta</taxon>
        <taxon>Compsopogonophyceae</taxon>
        <taxon>Compsopogonales</taxon>
        <taxon>Compsopogonaceae</taxon>
        <taxon>Compsopogon</taxon>
    </lineage>
</organism>
<sequence>MKLNISNPMTGCQKMYEVDDERRLRAFYDKRIAQEVEGEHVAEEFDGYVLRITGGQDKQGFAMKQGVLTPNRVQLLMHKGVVGLRGYGMRKGERKRKSVRGCVVSHDISVLHLAIVRKGKEEVEGLTDKVIPRRLGPKRASKIRKLFNLAKDDDVRKYVVRREIPSKKEGGKGRTKSAKIQRLVTPLTIQRKRRRKSMKKKAALKSKAEAAEYEKLVAQRAREARDSRRLTSSKRKSVSKKPE</sequence>
<evidence type="ECO:0000256" key="4">
    <source>
        <dbReference type="PIRNR" id="PIRNR002129"/>
    </source>
</evidence>
<dbReference type="InterPro" id="IPR014401">
    <property type="entry name" value="Ribosomal_eS6-like"/>
</dbReference>
<dbReference type="PANTHER" id="PTHR11502">
    <property type="entry name" value="40S RIBOSOMAL PROTEIN S6"/>
    <property type="match status" value="1"/>
</dbReference>
<protein>
    <recommendedName>
        <fullName evidence="4">40S ribosomal protein S6</fullName>
    </recommendedName>
</protein>
<dbReference type="GO" id="GO:0003735">
    <property type="term" value="F:structural constituent of ribosome"/>
    <property type="evidence" value="ECO:0007669"/>
    <property type="project" value="InterPro"/>
</dbReference>
<dbReference type="GO" id="GO:0005840">
    <property type="term" value="C:ribosome"/>
    <property type="evidence" value="ECO:0007669"/>
    <property type="project" value="UniProtKB-KW"/>
</dbReference>
<keyword evidence="3 4" id="KW-0687">Ribonucleoprotein</keyword>
<gene>
    <name evidence="6" type="ORF">CCAE0312_LOCUS7223</name>
    <name evidence="7" type="ORF">CCAE0312_LOCUS7224</name>
</gene>
<accession>A0A6T6CX43</accession>
<name>A0A6T6CX43_9RHOD</name>